<feature type="region of interest" description="Disordered" evidence="2">
    <location>
        <begin position="233"/>
        <end position="260"/>
    </location>
</feature>
<reference evidence="4 5" key="1">
    <citation type="submission" date="2021-03" db="EMBL/GenBank/DDBJ databases">
        <title>Sequencing the genomes of 1000 actinobacteria strains.</title>
        <authorList>
            <person name="Klenk H.-P."/>
        </authorList>
    </citation>
    <scope>NUCLEOTIDE SEQUENCE [LARGE SCALE GENOMIC DNA]</scope>
    <source>
        <strain evidence="4 5">DSM 45510</strain>
    </source>
</reference>
<dbReference type="EMBL" id="JAGGMS010000001">
    <property type="protein sequence ID" value="MBP2181835.1"/>
    <property type="molecule type" value="Genomic_DNA"/>
</dbReference>
<dbReference type="Proteomes" id="UP000741013">
    <property type="component" value="Unassembled WGS sequence"/>
</dbReference>
<comment type="similarity">
    <text evidence="1">Belongs to the mycobacterial PPE family.</text>
</comment>
<dbReference type="SUPFAM" id="SSF140459">
    <property type="entry name" value="PE/PPE dimer-like"/>
    <property type="match status" value="1"/>
</dbReference>
<feature type="compositionally biased region" description="Basic residues" evidence="2">
    <location>
        <begin position="1"/>
        <end position="11"/>
    </location>
</feature>
<protein>
    <recommendedName>
        <fullName evidence="3">PPE domain-containing protein</fullName>
    </recommendedName>
</protein>
<evidence type="ECO:0000256" key="2">
    <source>
        <dbReference type="SAM" id="MobiDB-lite"/>
    </source>
</evidence>
<feature type="region of interest" description="Disordered" evidence="2">
    <location>
        <begin position="340"/>
        <end position="367"/>
    </location>
</feature>
<evidence type="ECO:0000313" key="4">
    <source>
        <dbReference type="EMBL" id="MBP2181835.1"/>
    </source>
</evidence>
<evidence type="ECO:0000313" key="5">
    <source>
        <dbReference type="Proteomes" id="UP000741013"/>
    </source>
</evidence>
<feature type="compositionally biased region" description="Basic residues" evidence="2">
    <location>
        <begin position="22"/>
        <end position="35"/>
    </location>
</feature>
<accession>A0ABS4PSG7</accession>
<evidence type="ECO:0000259" key="3">
    <source>
        <dbReference type="Pfam" id="PF00823"/>
    </source>
</evidence>
<dbReference type="InterPro" id="IPR000030">
    <property type="entry name" value="PPE_dom"/>
</dbReference>
<evidence type="ECO:0000256" key="1">
    <source>
        <dbReference type="ARBA" id="ARBA00010652"/>
    </source>
</evidence>
<proteinExistence type="inferred from homology"/>
<name>A0ABS4PSG7_9PSEU</name>
<dbReference type="Gene3D" id="1.20.1260.20">
    <property type="entry name" value="PPE superfamily"/>
    <property type="match status" value="1"/>
</dbReference>
<comment type="caution">
    <text evidence="4">The sequence shown here is derived from an EMBL/GenBank/DDBJ whole genome shotgun (WGS) entry which is preliminary data.</text>
</comment>
<sequence length="391" mass="40779">MEYNEHRKKRYRSEGREPTARQRARDRKVRRQRQRNWRQDDVFAPVNWQVYEHRQLWDMIKSAEPGALGEVAHDWGRVAKNVDQATEDIRRTVQKLMYSWRGPSAAKAAESVSALTTWAARVSGQAHQVGGGLDAYTSAIVEAQHKMPEPVHYHAERWFRQGYDVKALDGPQGLYMMDQLLDDHLPTKKEATEAKAEAVRVMQQYESASKGVHSGLPQPFDAAPAVVVSDAKPTPPAVAAPGESPSPGAPAPAVPAVPEDGPLDTSTHAAGLVPSGGSTAVPGPTVGGPAVGVVPGAGAAGGVAAGMPGPGVGGGVAGIPGGPRGGGVAGAGPGLAGGGARGGGGGLGSAFYPPQGQGAGREEDKEHRVRWADGLDLMDDLPPAYPSVLGE</sequence>
<organism evidence="4 5">
    <name type="scientific">Amycolatopsis magusensis</name>
    <dbReference type="NCBI Taxonomy" id="882444"/>
    <lineage>
        <taxon>Bacteria</taxon>
        <taxon>Bacillati</taxon>
        <taxon>Actinomycetota</taxon>
        <taxon>Actinomycetes</taxon>
        <taxon>Pseudonocardiales</taxon>
        <taxon>Pseudonocardiaceae</taxon>
        <taxon>Amycolatopsis</taxon>
    </lineage>
</organism>
<feature type="domain" description="PPE" evidence="3">
    <location>
        <begin position="59"/>
        <end position="210"/>
    </location>
</feature>
<feature type="region of interest" description="Disordered" evidence="2">
    <location>
        <begin position="1"/>
        <end position="35"/>
    </location>
</feature>
<dbReference type="InterPro" id="IPR038332">
    <property type="entry name" value="PPE_sf"/>
</dbReference>
<gene>
    <name evidence="4" type="ORF">JOM49_003361</name>
</gene>
<dbReference type="Pfam" id="PF00823">
    <property type="entry name" value="PPE"/>
    <property type="match status" value="1"/>
</dbReference>
<keyword evidence="5" id="KW-1185">Reference proteome</keyword>
<dbReference type="RefSeq" id="WP_209665204.1">
    <property type="nucleotide sequence ID" value="NZ_JAGGMS010000001.1"/>
</dbReference>